<dbReference type="AlphaFoldDB" id="J9BNK6"/>
<evidence type="ECO:0000313" key="3">
    <source>
        <dbReference type="EMBL" id="EJW89155.1"/>
    </source>
</evidence>
<dbReference type="PIRSF" id="PIRSF005211">
    <property type="entry name" value="Ab_hydro_YheT"/>
    <property type="match status" value="1"/>
</dbReference>
<dbReference type="InterPro" id="IPR050960">
    <property type="entry name" value="AB_hydrolase_4_sf"/>
</dbReference>
<dbReference type="InterPro" id="IPR029058">
    <property type="entry name" value="AB_hydrolase_fold"/>
</dbReference>
<sequence>MWDWAVPAPKSPKAPLLIHLHGLEGSSESHYAKALMAACVERGWRGVVCHFRGCGGELNRLARAYYAGDTLGNDWILKRIHARYPEAPLYFVGVSLGANNVAKYLGDMGSKASFITAAAAIGAPVDLVAASERISKGVNIFYADMFLSTLKPKVIEKAKLFPDAIDIRAIEKCRTMYDFDNIYTAPLHGFRSAMEYWQKCSCKPVLNDVKVPLLLLNAKTIRFCRPGHCRQTKK</sequence>
<protein>
    <submittedName>
        <fullName evidence="3">Alpha/beta hydrolase fold protein</fullName>
    </submittedName>
</protein>
<comment type="caution">
    <text evidence="3">The sequence shown here is derived from an EMBL/GenBank/DDBJ whole genome shotgun (WGS) entry which is preliminary data.</text>
</comment>
<evidence type="ECO:0000256" key="1">
    <source>
        <dbReference type="ARBA" id="ARBA00010884"/>
    </source>
</evidence>
<reference evidence="3" key="1">
    <citation type="journal article" date="2012" name="PLoS ONE">
        <title>Gene sets for utilization of primary and secondary nutrition supplies in the distal gut of endangered iberian lynx.</title>
        <authorList>
            <person name="Alcaide M."/>
            <person name="Messina E."/>
            <person name="Richter M."/>
            <person name="Bargiela R."/>
            <person name="Peplies J."/>
            <person name="Huws S.A."/>
            <person name="Newbold C.J."/>
            <person name="Golyshin P.N."/>
            <person name="Simon M.A."/>
            <person name="Lopez G."/>
            <person name="Yakimov M.M."/>
            <person name="Ferrer M."/>
        </authorList>
    </citation>
    <scope>NUCLEOTIDE SEQUENCE</scope>
</reference>
<accession>J9BNK6</accession>
<dbReference type="PANTHER" id="PTHR10794">
    <property type="entry name" value="ABHYDROLASE DOMAIN-CONTAINING PROTEIN"/>
    <property type="match status" value="1"/>
</dbReference>
<proteinExistence type="inferred from homology"/>
<organism evidence="3">
    <name type="scientific">gut metagenome</name>
    <dbReference type="NCBI Taxonomy" id="749906"/>
    <lineage>
        <taxon>unclassified sequences</taxon>
        <taxon>metagenomes</taxon>
        <taxon>organismal metagenomes</taxon>
    </lineage>
</organism>
<dbReference type="Gene3D" id="3.40.50.1820">
    <property type="entry name" value="alpha/beta hydrolase"/>
    <property type="match status" value="1"/>
</dbReference>
<dbReference type="InterPro" id="IPR012020">
    <property type="entry name" value="ABHD4"/>
</dbReference>
<name>J9BNK6_9ZZZZ</name>
<keyword evidence="3" id="KW-0378">Hydrolase</keyword>
<dbReference type="GO" id="GO:0047372">
    <property type="term" value="F:monoacylglycerol lipase activity"/>
    <property type="evidence" value="ECO:0007669"/>
    <property type="project" value="TreeGrafter"/>
</dbReference>
<gene>
    <name evidence="3" type="ORF">EVA_22734</name>
</gene>
<dbReference type="PANTHER" id="PTHR10794:SF94">
    <property type="entry name" value="ESTERASE YHET-RELATED"/>
    <property type="match status" value="1"/>
</dbReference>
<dbReference type="GO" id="GO:0034338">
    <property type="term" value="F:short-chain carboxylesterase activity"/>
    <property type="evidence" value="ECO:0007669"/>
    <property type="project" value="TreeGrafter"/>
</dbReference>
<comment type="similarity">
    <text evidence="1">Belongs to the AB hydrolase superfamily. AB hydrolase 4 family.</text>
</comment>
<dbReference type="EMBL" id="AMCI01009662">
    <property type="protein sequence ID" value="EJW89155.1"/>
    <property type="molecule type" value="Genomic_DNA"/>
</dbReference>
<feature type="domain" description="AB hydrolase-1" evidence="2">
    <location>
        <begin position="15"/>
        <end position="218"/>
    </location>
</feature>
<dbReference type="InterPro" id="IPR000073">
    <property type="entry name" value="AB_hydrolase_1"/>
</dbReference>
<dbReference type="SUPFAM" id="SSF53474">
    <property type="entry name" value="alpha/beta-Hydrolases"/>
    <property type="match status" value="1"/>
</dbReference>
<dbReference type="Pfam" id="PF00561">
    <property type="entry name" value="Abhydrolase_1"/>
    <property type="match status" value="1"/>
</dbReference>
<evidence type="ECO:0000259" key="2">
    <source>
        <dbReference type="Pfam" id="PF00561"/>
    </source>
</evidence>